<dbReference type="OrthoDB" id="1190477at2"/>
<reference evidence="2 3" key="1">
    <citation type="submission" date="2016-11" db="EMBL/GenBank/DDBJ databases">
        <authorList>
            <person name="Jaros S."/>
            <person name="Januszkiewicz K."/>
            <person name="Wedrychowicz H."/>
        </authorList>
    </citation>
    <scope>NUCLEOTIDE SEQUENCE [LARGE SCALE GENOMIC DNA]</scope>
    <source>
        <strain evidence="2 3">DSM 21425</strain>
    </source>
</reference>
<keyword evidence="3" id="KW-1185">Reference proteome</keyword>
<name>A0A1M6EQ20_9FLAO</name>
<dbReference type="Proteomes" id="UP000184225">
    <property type="component" value="Unassembled WGS sequence"/>
</dbReference>
<dbReference type="EMBL" id="FQYY01000005">
    <property type="protein sequence ID" value="SHI87449.1"/>
    <property type="molecule type" value="Genomic_DNA"/>
</dbReference>
<organism evidence="2 3">
    <name type="scientific">Mesonia phycicola</name>
    <dbReference type="NCBI Taxonomy" id="579105"/>
    <lineage>
        <taxon>Bacteria</taxon>
        <taxon>Pseudomonadati</taxon>
        <taxon>Bacteroidota</taxon>
        <taxon>Flavobacteriia</taxon>
        <taxon>Flavobacteriales</taxon>
        <taxon>Flavobacteriaceae</taxon>
        <taxon>Mesonia</taxon>
    </lineage>
</organism>
<accession>A0A1M6EQ20</accession>
<proteinExistence type="predicted"/>
<keyword evidence="1" id="KW-0732">Signal</keyword>
<evidence type="ECO:0000313" key="2">
    <source>
        <dbReference type="EMBL" id="SHI87449.1"/>
    </source>
</evidence>
<protein>
    <submittedName>
        <fullName evidence="2">Uncharacterized protein</fullName>
    </submittedName>
</protein>
<dbReference type="AlphaFoldDB" id="A0A1M6EQ20"/>
<feature type="chain" id="PRO_5012432200" evidence="1">
    <location>
        <begin position="21"/>
        <end position="174"/>
    </location>
</feature>
<evidence type="ECO:0000313" key="3">
    <source>
        <dbReference type="Proteomes" id="UP000184225"/>
    </source>
</evidence>
<sequence length="174" mass="19322">MKTKLLILILITFSVNLSRGQMTVNSLTSSEYNTIEINGVLLNTIKNTNGSITQMNSLFGNPNNIIEKGSSINELHRIFIYGLNDGNTIEFSGLSLNQTPSVIRLHTPSIKIKGISVNVQDNITSLPSMWIKGQNNDGSYSILFSKDNGDCCVFTIEYDNSTNLVTMIKYEEFT</sequence>
<feature type="signal peptide" evidence="1">
    <location>
        <begin position="1"/>
        <end position="20"/>
    </location>
</feature>
<gene>
    <name evidence="2" type="ORF">SAMN04488096_105196</name>
</gene>
<evidence type="ECO:0000256" key="1">
    <source>
        <dbReference type="SAM" id="SignalP"/>
    </source>
</evidence>
<dbReference type="RefSeq" id="WP_143159168.1">
    <property type="nucleotide sequence ID" value="NZ_FQYY01000005.1"/>
</dbReference>